<dbReference type="InterPro" id="IPR058639">
    <property type="entry name" value="BSH_YknX-like"/>
</dbReference>
<evidence type="ECO:0000313" key="6">
    <source>
        <dbReference type="EMBL" id="QQK80030.1"/>
    </source>
</evidence>
<reference evidence="6 7" key="1">
    <citation type="submission" date="2020-06" db="EMBL/GenBank/DDBJ databases">
        <title>Genomic analysis of Salicibibacter sp. NKC21-4.</title>
        <authorList>
            <person name="Oh Y.J."/>
        </authorList>
    </citation>
    <scope>NUCLEOTIDE SEQUENCE [LARGE SCALE GENOMIC DNA]</scope>
    <source>
        <strain evidence="6 7">NKC21-4</strain>
    </source>
</reference>
<evidence type="ECO:0000313" key="7">
    <source>
        <dbReference type="Proteomes" id="UP000595349"/>
    </source>
</evidence>
<dbReference type="KEGG" id="scib:HUG20_09105"/>
<dbReference type="InterPro" id="IPR058636">
    <property type="entry name" value="Beta-barrel_YknX"/>
</dbReference>
<proteinExistence type="predicted"/>
<dbReference type="Proteomes" id="UP000595349">
    <property type="component" value="Chromosome"/>
</dbReference>
<dbReference type="EMBL" id="CP054706">
    <property type="protein sequence ID" value="QQK80030.1"/>
    <property type="molecule type" value="Genomic_DNA"/>
</dbReference>
<dbReference type="Gene3D" id="2.40.50.100">
    <property type="match status" value="1"/>
</dbReference>
<dbReference type="Gene3D" id="2.40.420.20">
    <property type="match status" value="1"/>
</dbReference>
<dbReference type="RefSeq" id="WP_200090204.1">
    <property type="nucleotide sequence ID" value="NZ_CP054706.1"/>
</dbReference>
<keyword evidence="7" id="KW-1185">Reference proteome</keyword>
<feature type="domain" description="YknX-like beta-barrel" evidence="5">
    <location>
        <begin position="219"/>
        <end position="302"/>
    </location>
</feature>
<evidence type="ECO:0000256" key="1">
    <source>
        <dbReference type="ARBA" id="ARBA00004196"/>
    </source>
</evidence>
<organism evidence="6 7">
    <name type="scientific">Salicibibacter cibi</name>
    <dbReference type="NCBI Taxonomy" id="2743001"/>
    <lineage>
        <taxon>Bacteria</taxon>
        <taxon>Bacillati</taxon>
        <taxon>Bacillota</taxon>
        <taxon>Bacilli</taxon>
        <taxon>Bacillales</taxon>
        <taxon>Bacillaceae</taxon>
        <taxon>Salicibibacter</taxon>
    </lineage>
</organism>
<evidence type="ECO:0000256" key="3">
    <source>
        <dbReference type="SAM" id="Coils"/>
    </source>
</evidence>
<dbReference type="Gene3D" id="2.40.30.170">
    <property type="match status" value="1"/>
</dbReference>
<dbReference type="InterPro" id="IPR050465">
    <property type="entry name" value="UPF0194_transport"/>
</dbReference>
<dbReference type="Pfam" id="PF25984">
    <property type="entry name" value="BSH_YknX"/>
    <property type="match status" value="1"/>
</dbReference>
<evidence type="ECO:0000259" key="5">
    <source>
        <dbReference type="Pfam" id="PF25990"/>
    </source>
</evidence>
<dbReference type="PANTHER" id="PTHR32347:SF14">
    <property type="entry name" value="EFFLUX SYSTEM COMPONENT YKNX-RELATED"/>
    <property type="match status" value="1"/>
</dbReference>
<evidence type="ECO:0000259" key="4">
    <source>
        <dbReference type="Pfam" id="PF25984"/>
    </source>
</evidence>
<dbReference type="GO" id="GO:0030313">
    <property type="term" value="C:cell envelope"/>
    <property type="evidence" value="ECO:0007669"/>
    <property type="project" value="UniProtKB-SubCell"/>
</dbReference>
<protein>
    <submittedName>
        <fullName evidence="6">HlyD family efflux transporter periplasmic adaptor subunit</fullName>
    </submittedName>
</protein>
<name>A0A7T7CFD9_9BACI</name>
<feature type="domain" description="YknX-like barrel-sandwich hybrid" evidence="4">
    <location>
        <begin position="62"/>
        <end position="212"/>
    </location>
</feature>
<dbReference type="PANTHER" id="PTHR32347">
    <property type="entry name" value="EFFLUX SYSTEM COMPONENT YKNX-RELATED"/>
    <property type="match status" value="1"/>
</dbReference>
<comment type="subcellular location">
    <subcellularLocation>
        <location evidence="1">Cell envelope</location>
    </subcellularLocation>
</comment>
<sequence>MKKRMALLIGLLIVIAVVGINTYILSGKQASDSETIETITATEEDMYESIVANGIVEPQSEQRVYQETQHGDIEEIHVEAGDDVSEGDLLLSYEEEDEVSRQIVTIENGIDRLNLEVEQQTNQIANLETQIANAERDGEPDEVIEQYEQERDDLLFQQQLSNQEMSEQEEELEYYQDQQSDTHEVYSDVDGVVHERLEVSEAMEGEEPLLHIISDEDWEINGTVSEYDLVRLEEDQDVRVEANVVNDEDWEGTMVELGTAPADEDEFSEIEMEEDSATNYPFTVQLDEEAPELVHGFHTNVFIDVEAAVAATVIPAEVIQTEIDMESDEEMEYVDSLEDGHVTRQGIETGIRNEQGVQIISGVEPGDEIIIQDEENPVVPGMEVNQDDSTD</sequence>
<dbReference type="Pfam" id="PF25990">
    <property type="entry name" value="Beta-barrel_YknX"/>
    <property type="match status" value="1"/>
</dbReference>
<dbReference type="AlphaFoldDB" id="A0A7T7CFD9"/>
<accession>A0A7T7CFD9</accession>
<gene>
    <name evidence="6" type="ORF">HUG20_09105</name>
</gene>
<evidence type="ECO:0000256" key="2">
    <source>
        <dbReference type="ARBA" id="ARBA00023054"/>
    </source>
</evidence>
<keyword evidence="2 3" id="KW-0175">Coiled coil</keyword>
<feature type="coiled-coil region" evidence="3">
    <location>
        <begin position="103"/>
        <end position="178"/>
    </location>
</feature>